<dbReference type="Pfam" id="PF13954">
    <property type="entry name" value="PapC_N"/>
    <property type="match status" value="1"/>
</dbReference>
<dbReference type="Gene3D" id="3.10.20.410">
    <property type="match status" value="1"/>
</dbReference>
<dbReference type="SUPFAM" id="SSF141729">
    <property type="entry name" value="FimD N-terminal domain-like"/>
    <property type="match status" value="1"/>
</dbReference>
<dbReference type="InterPro" id="IPR025885">
    <property type="entry name" value="PapC_N"/>
</dbReference>
<gene>
    <name evidence="2" type="ORF">J4727_03135</name>
</gene>
<evidence type="ECO:0000313" key="3">
    <source>
        <dbReference type="Proteomes" id="UP000664477"/>
    </source>
</evidence>
<dbReference type="InterPro" id="IPR037224">
    <property type="entry name" value="PapC_N_sf"/>
</dbReference>
<dbReference type="Proteomes" id="UP000664477">
    <property type="component" value="Unassembled WGS sequence"/>
</dbReference>
<evidence type="ECO:0000313" key="2">
    <source>
        <dbReference type="EMBL" id="MBO1915859.1"/>
    </source>
</evidence>
<dbReference type="EMBL" id="JAGETQ010000009">
    <property type="protein sequence ID" value="MBO1915859.1"/>
    <property type="molecule type" value="Genomic_DNA"/>
</dbReference>
<name>A0A939NJG7_PRORE</name>
<accession>A0A939NJG7</accession>
<comment type="caution">
    <text evidence="2">The sequence shown here is derived from an EMBL/GenBank/DDBJ whole genome shotgun (WGS) entry which is preliminary data.</text>
</comment>
<organism evidence="2 3">
    <name type="scientific">Providencia rettgeri</name>
    <dbReference type="NCBI Taxonomy" id="587"/>
    <lineage>
        <taxon>Bacteria</taxon>
        <taxon>Pseudomonadati</taxon>
        <taxon>Pseudomonadota</taxon>
        <taxon>Gammaproteobacteria</taxon>
        <taxon>Enterobacterales</taxon>
        <taxon>Morganellaceae</taxon>
        <taxon>Providencia</taxon>
    </lineage>
</organism>
<evidence type="ECO:0000259" key="1">
    <source>
        <dbReference type="Pfam" id="PF13954"/>
    </source>
</evidence>
<feature type="domain" description="PapC N-terminal" evidence="1">
    <location>
        <begin position="27"/>
        <end position="88"/>
    </location>
</feature>
<protein>
    <recommendedName>
        <fullName evidence="1">PapC N-terminal domain-containing protein</fullName>
    </recommendedName>
</protein>
<proteinExistence type="predicted"/>
<reference evidence="2" key="1">
    <citation type="submission" date="2021-03" db="EMBL/GenBank/DDBJ databases">
        <title>Molecular epidemiology and mechanisms of colistin and carbapenem resistance in Enterobacteriaceae from clinical isolates, the environment and porcine samples in Pretoria, South Africa.</title>
        <authorList>
            <person name="Bogoshi D."/>
            <person name="Mbelle N.M."/>
            <person name="Naidoo V."/>
            <person name="Osei Sekyere J."/>
        </authorList>
    </citation>
    <scope>NUCLEOTIDE SEQUENCE</scope>
    <source>
        <strain evidence="2">C052</strain>
    </source>
</reference>
<sequence length="90" mass="9957">MPTCILRKNIGYIISLIMCGGYTNAETFNINALNLSADDNIDLSYFEKNSLSEGLYESDIILNDKKLSAAKKLSLLNGTIEPCITAQLMY</sequence>
<dbReference type="AlphaFoldDB" id="A0A939NJG7"/>